<comment type="caution">
    <text evidence="1">The sequence shown here is derived from an EMBL/GenBank/DDBJ whole genome shotgun (WGS) entry which is preliminary data.</text>
</comment>
<gene>
    <name evidence="1" type="ORF">GCM10022403_075470</name>
</gene>
<dbReference type="RefSeq" id="WP_275776867.1">
    <property type="nucleotide sequence ID" value="NZ_BAABDE010000029.1"/>
</dbReference>
<proteinExistence type="predicted"/>
<dbReference type="Proteomes" id="UP001501009">
    <property type="component" value="Unassembled WGS sequence"/>
</dbReference>
<evidence type="ECO:0008006" key="3">
    <source>
        <dbReference type="Google" id="ProtNLM"/>
    </source>
</evidence>
<organism evidence="1 2">
    <name type="scientific">Streptomyces coacervatus</name>
    <dbReference type="NCBI Taxonomy" id="647381"/>
    <lineage>
        <taxon>Bacteria</taxon>
        <taxon>Bacillati</taxon>
        <taxon>Actinomycetota</taxon>
        <taxon>Actinomycetes</taxon>
        <taxon>Kitasatosporales</taxon>
        <taxon>Streptomycetaceae</taxon>
        <taxon>Streptomyces</taxon>
    </lineage>
</organism>
<keyword evidence="2" id="KW-1185">Reference proteome</keyword>
<accession>A0ABP7IZV4</accession>
<name>A0ABP7IZV4_9ACTN</name>
<dbReference type="EMBL" id="BAABDE010000029">
    <property type="protein sequence ID" value="GAA3831153.1"/>
    <property type="molecule type" value="Genomic_DNA"/>
</dbReference>
<evidence type="ECO:0000313" key="1">
    <source>
        <dbReference type="EMBL" id="GAA3831153.1"/>
    </source>
</evidence>
<reference evidence="2" key="1">
    <citation type="journal article" date="2019" name="Int. J. Syst. Evol. Microbiol.">
        <title>The Global Catalogue of Microorganisms (GCM) 10K type strain sequencing project: providing services to taxonomists for standard genome sequencing and annotation.</title>
        <authorList>
            <consortium name="The Broad Institute Genomics Platform"/>
            <consortium name="The Broad Institute Genome Sequencing Center for Infectious Disease"/>
            <person name="Wu L."/>
            <person name="Ma J."/>
        </authorList>
    </citation>
    <scope>NUCLEOTIDE SEQUENCE [LARGE SCALE GENOMIC DNA]</scope>
    <source>
        <strain evidence="2">JCM 17138</strain>
    </source>
</reference>
<protein>
    <recommendedName>
        <fullName evidence="3">Class I SAM-dependent methyltransferase</fullName>
    </recommendedName>
</protein>
<sequence>MTDPYRNHNVHHHPVVLAAMPDRCEAALDIGCGDRLLARKLAAKAARLMRSPAGMPVRCRLLRRSTMVWDTAQEGGP</sequence>
<evidence type="ECO:0000313" key="2">
    <source>
        <dbReference type="Proteomes" id="UP001501009"/>
    </source>
</evidence>